<evidence type="ECO:0000259" key="4">
    <source>
        <dbReference type="Pfam" id="PF01425"/>
    </source>
</evidence>
<feature type="domain" description="Amidase" evidence="4">
    <location>
        <begin position="43"/>
        <end position="464"/>
    </location>
</feature>
<dbReference type="RefSeq" id="WP_425579824.1">
    <property type="nucleotide sequence ID" value="NZ_BAAAJQ010000003.1"/>
</dbReference>
<evidence type="ECO:0000313" key="5">
    <source>
        <dbReference type="EMBL" id="MCP2178087.1"/>
    </source>
</evidence>
<name>A0ABT1HJI1_9NOCA</name>
<gene>
    <name evidence="5" type="ORF">LX13_003928</name>
</gene>
<dbReference type="EMBL" id="JAMTCJ010000004">
    <property type="protein sequence ID" value="MCP2178087.1"/>
    <property type="molecule type" value="Genomic_DNA"/>
</dbReference>
<dbReference type="InterPro" id="IPR020556">
    <property type="entry name" value="Amidase_CS"/>
</dbReference>
<dbReference type="PANTHER" id="PTHR11895:SF7">
    <property type="entry name" value="GLUTAMYL-TRNA(GLN) AMIDOTRANSFERASE SUBUNIT A, MITOCHONDRIAL"/>
    <property type="match status" value="1"/>
</dbReference>
<organism evidence="5 6">
    <name type="scientific">Williamsia maris</name>
    <dbReference type="NCBI Taxonomy" id="72806"/>
    <lineage>
        <taxon>Bacteria</taxon>
        <taxon>Bacillati</taxon>
        <taxon>Actinomycetota</taxon>
        <taxon>Actinomycetes</taxon>
        <taxon>Mycobacteriales</taxon>
        <taxon>Nocardiaceae</taxon>
        <taxon>Williamsia</taxon>
    </lineage>
</organism>
<proteinExistence type="inferred from homology"/>
<evidence type="ECO:0000256" key="2">
    <source>
        <dbReference type="ARBA" id="ARBA00009199"/>
    </source>
</evidence>
<dbReference type="InterPro" id="IPR036928">
    <property type="entry name" value="AS_sf"/>
</dbReference>
<reference evidence="5 6" key="1">
    <citation type="submission" date="2022-06" db="EMBL/GenBank/DDBJ databases">
        <title>Genomic Encyclopedia of Archaeal and Bacterial Type Strains, Phase II (KMG-II): from individual species to whole genera.</title>
        <authorList>
            <person name="Goeker M."/>
        </authorList>
    </citation>
    <scope>NUCLEOTIDE SEQUENCE [LARGE SCALE GENOMIC DNA]</scope>
    <source>
        <strain evidence="5 6">DSM 44693</strain>
    </source>
</reference>
<sequence>MANDGRAKQITGRMHAFCRDALGSDDATGVALRISTGEISAGEAVAASIERADRMTTLAGFAATDFDRALALTRTAHAGAFAGVPTAIKDNCDVAGLPTRDGSRAVGFAPARRDAPVVSQILSSGVIPLGKSTMPEFGFNATTEFETSAPARNPWNTAFSTGGSSGGSAALVAAGVVPIAHANDGGGSIRIPAAARGLVGLKFTRGRELADDSARYMPLNVLSNGILTRTVRDTARFAHHIEQHGPLRGLPPIGLIEGPSTRRVRIGVVDEALPGHSFDEDTQRAIGKTAERLANLGHDVVSVGLPIREQDLTALEEDFIHYWGMLAFGVRRFGGMIVDAQFDSNELDAFTKGLASRFERRLVRTPGVIWRLKSIERKYRLAYYGGISALLSPVVSHTTPELGYLSPAGPFSETVSRLRGWLALTPLENVAGGPAISLPVEVTSTGLPLGLQLSANLGGEATLLELAYELEADRPFRNIDSAHHNG</sequence>
<dbReference type="PANTHER" id="PTHR11895">
    <property type="entry name" value="TRANSAMIDASE"/>
    <property type="match status" value="1"/>
</dbReference>
<comment type="caution">
    <text evidence="5">The sequence shown here is derived from an EMBL/GenBank/DDBJ whole genome shotgun (WGS) entry which is preliminary data.</text>
</comment>
<protein>
    <recommendedName>
        <fullName evidence="3">amidase</fullName>
        <ecNumber evidence="3">3.5.1.4</ecNumber>
    </recommendedName>
</protein>
<evidence type="ECO:0000256" key="3">
    <source>
        <dbReference type="ARBA" id="ARBA00012922"/>
    </source>
</evidence>
<dbReference type="InterPro" id="IPR000120">
    <property type="entry name" value="Amidase"/>
</dbReference>
<dbReference type="SUPFAM" id="SSF75304">
    <property type="entry name" value="Amidase signature (AS) enzymes"/>
    <property type="match status" value="1"/>
</dbReference>
<dbReference type="Proteomes" id="UP001206895">
    <property type="component" value="Unassembled WGS sequence"/>
</dbReference>
<dbReference type="EC" id="3.5.1.4" evidence="3"/>
<dbReference type="InterPro" id="IPR023631">
    <property type="entry name" value="Amidase_dom"/>
</dbReference>
<dbReference type="PROSITE" id="PS00571">
    <property type="entry name" value="AMIDASES"/>
    <property type="match status" value="1"/>
</dbReference>
<dbReference type="Gene3D" id="3.90.1300.10">
    <property type="entry name" value="Amidase signature (AS) domain"/>
    <property type="match status" value="1"/>
</dbReference>
<accession>A0ABT1HJI1</accession>
<evidence type="ECO:0000313" key="6">
    <source>
        <dbReference type="Proteomes" id="UP001206895"/>
    </source>
</evidence>
<comment type="catalytic activity">
    <reaction evidence="1">
        <text>a monocarboxylic acid amide + H2O = a monocarboxylate + NH4(+)</text>
        <dbReference type="Rhea" id="RHEA:12020"/>
        <dbReference type="ChEBI" id="CHEBI:15377"/>
        <dbReference type="ChEBI" id="CHEBI:28938"/>
        <dbReference type="ChEBI" id="CHEBI:35757"/>
        <dbReference type="ChEBI" id="CHEBI:83628"/>
        <dbReference type="EC" id="3.5.1.4"/>
    </reaction>
</comment>
<evidence type="ECO:0000256" key="1">
    <source>
        <dbReference type="ARBA" id="ARBA00001311"/>
    </source>
</evidence>
<dbReference type="Pfam" id="PF01425">
    <property type="entry name" value="Amidase"/>
    <property type="match status" value="1"/>
</dbReference>
<dbReference type="NCBIfam" id="NF005899">
    <property type="entry name" value="PRK07869.1"/>
    <property type="match status" value="1"/>
</dbReference>
<comment type="similarity">
    <text evidence="2">Belongs to the amidase family.</text>
</comment>
<keyword evidence="6" id="KW-1185">Reference proteome</keyword>